<evidence type="ECO:0000313" key="2">
    <source>
        <dbReference type="Proteomes" id="UP000235145"/>
    </source>
</evidence>
<protein>
    <submittedName>
        <fullName evidence="1">Uncharacterized protein</fullName>
    </submittedName>
</protein>
<gene>
    <name evidence="1" type="ORF">LSAT_V11C600299050</name>
</gene>
<evidence type="ECO:0000313" key="1">
    <source>
        <dbReference type="EMBL" id="KAJ0201975.1"/>
    </source>
</evidence>
<comment type="caution">
    <text evidence="1">The sequence shown here is derived from an EMBL/GenBank/DDBJ whole genome shotgun (WGS) entry which is preliminary data.</text>
</comment>
<sequence length="115" mass="13019">MDENPTGAGNDICSSTSTRCSPYMNKVVSVTSKIHDIEIYICKSILCSNRNLRETIWELKDVQLMFVEDSYCFAENKPITSNVIDCWSSFINIINTPNSVMAPSRVFFHTKILVS</sequence>
<proteinExistence type="predicted"/>
<accession>A0A9R1VC30</accession>
<organism evidence="1 2">
    <name type="scientific">Lactuca sativa</name>
    <name type="common">Garden lettuce</name>
    <dbReference type="NCBI Taxonomy" id="4236"/>
    <lineage>
        <taxon>Eukaryota</taxon>
        <taxon>Viridiplantae</taxon>
        <taxon>Streptophyta</taxon>
        <taxon>Embryophyta</taxon>
        <taxon>Tracheophyta</taxon>
        <taxon>Spermatophyta</taxon>
        <taxon>Magnoliopsida</taxon>
        <taxon>eudicotyledons</taxon>
        <taxon>Gunneridae</taxon>
        <taxon>Pentapetalae</taxon>
        <taxon>asterids</taxon>
        <taxon>campanulids</taxon>
        <taxon>Asterales</taxon>
        <taxon>Asteraceae</taxon>
        <taxon>Cichorioideae</taxon>
        <taxon>Cichorieae</taxon>
        <taxon>Lactucinae</taxon>
        <taxon>Lactuca</taxon>
    </lineage>
</organism>
<keyword evidence="2" id="KW-1185">Reference proteome</keyword>
<dbReference type="AlphaFoldDB" id="A0A9R1VC30"/>
<name>A0A9R1VC30_LACSA</name>
<dbReference type="Proteomes" id="UP000235145">
    <property type="component" value="Unassembled WGS sequence"/>
</dbReference>
<dbReference type="EMBL" id="NBSK02000006">
    <property type="protein sequence ID" value="KAJ0201975.1"/>
    <property type="molecule type" value="Genomic_DNA"/>
</dbReference>
<reference evidence="1 2" key="1">
    <citation type="journal article" date="2017" name="Nat. Commun.">
        <title>Genome assembly with in vitro proximity ligation data and whole-genome triplication in lettuce.</title>
        <authorList>
            <person name="Reyes-Chin-Wo S."/>
            <person name="Wang Z."/>
            <person name="Yang X."/>
            <person name="Kozik A."/>
            <person name="Arikit S."/>
            <person name="Song C."/>
            <person name="Xia L."/>
            <person name="Froenicke L."/>
            <person name="Lavelle D.O."/>
            <person name="Truco M.J."/>
            <person name="Xia R."/>
            <person name="Zhu S."/>
            <person name="Xu C."/>
            <person name="Xu H."/>
            <person name="Xu X."/>
            <person name="Cox K."/>
            <person name="Korf I."/>
            <person name="Meyers B.C."/>
            <person name="Michelmore R.W."/>
        </authorList>
    </citation>
    <scope>NUCLEOTIDE SEQUENCE [LARGE SCALE GENOMIC DNA]</scope>
    <source>
        <strain evidence="2">cv. Salinas</strain>
        <tissue evidence="1">Seedlings</tissue>
    </source>
</reference>